<dbReference type="EMBL" id="BARW01000236">
    <property type="protein sequence ID" value="GAI61402.1"/>
    <property type="molecule type" value="Genomic_DNA"/>
</dbReference>
<comment type="caution">
    <text evidence="2">The sequence shown here is derived from an EMBL/GenBank/DDBJ whole genome shotgun (WGS) entry which is preliminary data.</text>
</comment>
<dbReference type="AlphaFoldDB" id="X1PYM8"/>
<accession>X1PYM8</accession>
<reference evidence="2" key="1">
    <citation type="journal article" date="2014" name="Front. Microbiol.">
        <title>High frequency of phylogenetically diverse reductive dehalogenase-homologous genes in deep subseafloor sedimentary metagenomes.</title>
        <authorList>
            <person name="Kawai M."/>
            <person name="Futagami T."/>
            <person name="Toyoda A."/>
            <person name="Takaki Y."/>
            <person name="Nishi S."/>
            <person name="Hori S."/>
            <person name="Arai W."/>
            <person name="Tsubouchi T."/>
            <person name="Morono Y."/>
            <person name="Uchiyama I."/>
            <person name="Ito T."/>
            <person name="Fujiyama A."/>
            <person name="Inagaki F."/>
            <person name="Takami H."/>
        </authorList>
    </citation>
    <scope>NUCLEOTIDE SEQUENCE</scope>
    <source>
        <strain evidence="2">Expedition CK06-06</strain>
    </source>
</reference>
<evidence type="ECO:0000313" key="2">
    <source>
        <dbReference type="EMBL" id="GAI61402.1"/>
    </source>
</evidence>
<name>X1PYM8_9ZZZZ</name>
<organism evidence="2">
    <name type="scientific">marine sediment metagenome</name>
    <dbReference type="NCBI Taxonomy" id="412755"/>
    <lineage>
        <taxon>unclassified sequences</taxon>
        <taxon>metagenomes</taxon>
        <taxon>ecological metagenomes</taxon>
    </lineage>
</organism>
<proteinExistence type="predicted"/>
<evidence type="ECO:0000256" key="1">
    <source>
        <dbReference type="SAM" id="MobiDB-lite"/>
    </source>
</evidence>
<sequence length="148" mass="16216">MIKQNDEIEIHKLKPFKPPPEYVTCPLCKRNVQSQAVGGHLSLKHGIKGVTLDSLKTMTLRGTAKKILGDLEIEGKKRLLDEALYTAENGPEKEAESVSPGGPPDPPDPPDPGGPPDPDDPGDPGGPEKERRKINLYPPLSLFDRRKR</sequence>
<feature type="region of interest" description="Disordered" evidence="1">
    <location>
        <begin position="84"/>
        <end position="148"/>
    </location>
</feature>
<feature type="compositionally biased region" description="Pro residues" evidence="1">
    <location>
        <begin position="101"/>
        <end position="116"/>
    </location>
</feature>
<gene>
    <name evidence="2" type="ORF">S12H4_01253</name>
</gene>
<protein>
    <submittedName>
        <fullName evidence="2">Uncharacterized protein</fullName>
    </submittedName>
</protein>